<dbReference type="EMBL" id="JAIWYP010000016">
    <property type="protein sequence ID" value="KAH3696972.1"/>
    <property type="molecule type" value="Genomic_DNA"/>
</dbReference>
<comment type="caution">
    <text evidence="2">The sequence shown here is derived from an EMBL/GenBank/DDBJ whole genome shotgun (WGS) entry which is preliminary data.</text>
</comment>
<dbReference type="AlphaFoldDB" id="A0A9D3YBU4"/>
<reference evidence="2" key="1">
    <citation type="journal article" date="2019" name="bioRxiv">
        <title>The Genome of the Zebra Mussel, Dreissena polymorpha: A Resource for Invasive Species Research.</title>
        <authorList>
            <person name="McCartney M.A."/>
            <person name="Auch B."/>
            <person name="Kono T."/>
            <person name="Mallez S."/>
            <person name="Zhang Y."/>
            <person name="Obille A."/>
            <person name="Becker A."/>
            <person name="Abrahante J.E."/>
            <person name="Garbe J."/>
            <person name="Badalamenti J.P."/>
            <person name="Herman A."/>
            <person name="Mangelson H."/>
            <person name="Liachko I."/>
            <person name="Sullivan S."/>
            <person name="Sone E.D."/>
            <person name="Koren S."/>
            <person name="Silverstein K.A.T."/>
            <person name="Beckman K.B."/>
            <person name="Gohl D.M."/>
        </authorList>
    </citation>
    <scope>NUCLEOTIDE SEQUENCE</scope>
    <source>
        <strain evidence="2">Duluth1</strain>
        <tissue evidence="2">Whole animal</tissue>
    </source>
</reference>
<feature type="region of interest" description="Disordered" evidence="1">
    <location>
        <begin position="57"/>
        <end position="100"/>
    </location>
</feature>
<name>A0A9D3YBU4_DREPO</name>
<evidence type="ECO:0000256" key="1">
    <source>
        <dbReference type="SAM" id="MobiDB-lite"/>
    </source>
</evidence>
<dbReference type="Proteomes" id="UP000828390">
    <property type="component" value="Unassembled WGS sequence"/>
</dbReference>
<protein>
    <submittedName>
        <fullName evidence="2">Uncharacterized protein</fullName>
    </submittedName>
</protein>
<evidence type="ECO:0000313" key="2">
    <source>
        <dbReference type="EMBL" id="KAH3696972.1"/>
    </source>
</evidence>
<feature type="compositionally biased region" description="Polar residues" evidence="1">
    <location>
        <begin position="86"/>
        <end position="98"/>
    </location>
</feature>
<evidence type="ECO:0000313" key="3">
    <source>
        <dbReference type="Proteomes" id="UP000828390"/>
    </source>
</evidence>
<proteinExistence type="predicted"/>
<gene>
    <name evidence="2" type="ORF">DPMN_084456</name>
</gene>
<sequence>MEDIDSKQRENHSENKHLVKAKHKIVSDIREYDVISDSEVEKCVGIKPKVTVNNNLPQCPGQKNDEGIEASGNMLRNSGTKHKESTQISSRNRLSSADKNCHGLDQTPALRCPQVNTKEKIVSILYSI</sequence>
<accession>A0A9D3YBU4</accession>
<organism evidence="2 3">
    <name type="scientific">Dreissena polymorpha</name>
    <name type="common">Zebra mussel</name>
    <name type="synonym">Mytilus polymorpha</name>
    <dbReference type="NCBI Taxonomy" id="45954"/>
    <lineage>
        <taxon>Eukaryota</taxon>
        <taxon>Metazoa</taxon>
        <taxon>Spiralia</taxon>
        <taxon>Lophotrochozoa</taxon>
        <taxon>Mollusca</taxon>
        <taxon>Bivalvia</taxon>
        <taxon>Autobranchia</taxon>
        <taxon>Heteroconchia</taxon>
        <taxon>Euheterodonta</taxon>
        <taxon>Imparidentia</taxon>
        <taxon>Neoheterodontei</taxon>
        <taxon>Myida</taxon>
        <taxon>Dreissenoidea</taxon>
        <taxon>Dreissenidae</taxon>
        <taxon>Dreissena</taxon>
    </lineage>
</organism>
<keyword evidence="3" id="KW-1185">Reference proteome</keyword>
<reference evidence="2" key="2">
    <citation type="submission" date="2020-11" db="EMBL/GenBank/DDBJ databases">
        <authorList>
            <person name="McCartney M.A."/>
            <person name="Auch B."/>
            <person name="Kono T."/>
            <person name="Mallez S."/>
            <person name="Becker A."/>
            <person name="Gohl D.M."/>
            <person name="Silverstein K.A.T."/>
            <person name="Koren S."/>
            <person name="Bechman K.B."/>
            <person name="Herman A."/>
            <person name="Abrahante J.E."/>
            <person name="Garbe J."/>
        </authorList>
    </citation>
    <scope>NUCLEOTIDE SEQUENCE</scope>
    <source>
        <strain evidence="2">Duluth1</strain>
        <tissue evidence="2">Whole animal</tissue>
    </source>
</reference>